<organism evidence="2 3">
    <name type="scientific">Thelephora terrestris</name>
    <dbReference type="NCBI Taxonomy" id="56493"/>
    <lineage>
        <taxon>Eukaryota</taxon>
        <taxon>Fungi</taxon>
        <taxon>Dikarya</taxon>
        <taxon>Basidiomycota</taxon>
        <taxon>Agaricomycotina</taxon>
        <taxon>Agaricomycetes</taxon>
        <taxon>Thelephorales</taxon>
        <taxon>Thelephoraceae</taxon>
        <taxon>Thelephora</taxon>
    </lineage>
</organism>
<sequence length="201" mass="22013">MFPQLVLVPVPPTYHEEAATRVYDFSTDSFLLTMHDDHVLMGDIAYDFLAQESNATLGQPFPNFLGYPPLSEVTYDTVDLLPPTSRPAGTATFPDTTNDPPSPSPSSSQASSSPGHHQTSHEPSSTPELRCQQATPVLIRSRGKWCCSACDISFRGRWECARHIETAGKRAKCPACSKILSVRDDGLSRHLKNHCKGDLGN</sequence>
<dbReference type="EMBL" id="WIUZ02000015">
    <property type="protein sequence ID" value="KAF9780791.1"/>
    <property type="molecule type" value="Genomic_DNA"/>
</dbReference>
<accession>A0A9P6H7H9</accession>
<dbReference type="Proteomes" id="UP000736335">
    <property type="component" value="Unassembled WGS sequence"/>
</dbReference>
<comment type="caution">
    <text evidence="2">The sequence shown here is derived from an EMBL/GenBank/DDBJ whole genome shotgun (WGS) entry which is preliminary data.</text>
</comment>
<feature type="compositionally biased region" description="Polar residues" evidence="1">
    <location>
        <begin position="115"/>
        <end position="130"/>
    </location>
</feature>
<reference evidence="2" key="2">
    <citation type="submission" date="2020-11" db="EMBL/GenBank/DDBJ databases">
        <authorList>
            <consortium name="DOE Joint Genome Institute"/>
            <person name="Kuo A."/>
            <person name="Miyauchi S."/>
            <person name="Kiss E."/>
            <person name="Drula E."/>
            <person name="Kohler A."/>
            <person name="Sanchez-Garcia M."/>
            <person name="Andreopoulos B."/>
            <person name="Barry K.W."/>
            <person name="Bonito G."/>
            <person name="Buee M."/>
            <person name="Carver A."/>
            <person name="Chen C."/>
            <person name="Cichocki N."/>
            <person name="Clum A."/>
            <person name="Culley D."/>
            <person name="Crous P.W."/>
            <person name="Fauchery L."/>
            <person name="Girlanda M."/>
            <person name="Hayes R."/>
            <person name="Keri Z."/>
            <person name="Labutti K."/>
            <person name="Lipzen A."/>
            <person name="Lombard V."/>
            <person name="Magnuson J."/>
            <person name="Maillard F."/>
            <person name="Morin E."/>
            <person name="Murat C."/>
            <person name="Nolan M."/>
            <person name="Ohm R."/>
            <person name="Pangilinan J."/>
            <person name="Pereira M."/>
            <person name="Perotto S."/>
            <person name="Peter M."/>
            <person name="Riley R."/>
            <person name="Sitrit Y."/>
            <person name="Stielow B."/>
            <person name="Szollosi G."/>
            <person name="Zifcakova L."/>
            <person name="Stursova M."/>
            <person name="Spatafora J.W."/>
            <person name="Tedersoo L."/>
            <person name="Vaario L.-M."/>
            <person name="Yamada A."/>
            <person name="Yan M."/>
            <person name="Wang P."/>
            <person name="Xu J."/>
            <person name="Bruns T."/>
            <person name="Baldrian P."/>
            <person name="Vilgalys R."/>
            <person name="Henrissat B."/>
            <person name="Grigoriev I.V."/>
            <person name="Hibbett D."/>
            <person name="Nagy L.G."/>
            <person name="Martin F.M."/>
        </authorList>
    </citation>
    <scope>NUCLEOTIDE SEQUENCE</scope>
    <source>
        <strain evidence="2">UH-Tt-Lm1</strain>
    </source>
</reference>
<protein>
    <recommendedName>
        <fullName evidence="4">C2H2-type domain-containing protein</fullName>
    </recommendedName>
</protein>
<keyword evidence="3" id="KW-1185">Reference proteome</keyword>
<gene>
    <name evidence="2" type="ORF">BJ322DRAFT_1112192</name>
</gene>
<evidence type="ECO:0000313" key="2">
    <source>
        <dbReference type="EMBL" id="KAF9780791.1"/>
    </source>
</evidence>
<dbReference type="AlphaFoldDB" id="A0A9P6H7H9"/>
<name>A0A9P6H7H9_9AGAM</name>
<feature type="region of interest" description="Disordered" evidence="1">
    <location>
        <begin position="79"/>
        <end position="130"/>
    </location>
</feature>
<reference evidence="2" key="1">
    <citation type="journal article" date="2020" name="Nat. Commun.">
        <title>Large-scale genome sequencing of mycorrhizal fungi provides insights into the early evolution of symbiotic traits.</title>
        <authorList>
            <person name="Miyauchi S."/>
            <person name="Kiss E."/>
            <person name="Kuo A."/>
            <person name="Drula E."/>
            <person name="Kohler A."/>
            <person name="Sanchez-Garcia M."/>
            <person name="Morin E."/>
            <person name="Andreopoulos B."/>
            <person name="Barry K.W."/>
            <person name="Bonito G."/>
            <person name="Buee M."/>
            <person name="Carver A."/>
            <person name="Chen C."/>
            <person name="Cichocki N."/>
            <person name="Clum A."/>
            <person name="Culley D."/>
            <person name="Crous P.W."/>
            <person name="Fauchery L."/>
            <person name="Girlanda M."/>
            <person name="Hayes R.D."/>
            <person name="Keri Z."/>
            <person name="LaButti K."/>
            <person name="Lipzen A."/>
            <person name="Lombard V."/>
            <person name="Magnuson J."/>
            <person name="Maillard F."/>
            <person name="Murat C."/>
            <person name="Nolan M."/>
            <person name="Ohm R.A."/>
            <person name="Pangilinan J."/>
            <person name="Pereira M.F."/>
            <person name="Perotto S."/>
            <person name="Peter M."/>
            <person name="Pfister S."/>
            <person name="Riley R."/>
            <person name="Sitrit Y."/>
            <person name="Stielow J.B."/>
            <person name="Szollosi G."/>
            <person name="Zifcakova L."/>
            <person name="Stursova M."/>
            <person name="Spatafora J.W."/>
            <person name="Tedersoo L."/>
            <person name="Vaario L.M."/>
            <person name="Yamada A."/>
            <person name="Yan M."/>
            <person name="Wang P."/>
            <person name="Xu J."/>
            <person name="Bruns T."/>
            <person name="Baldrian P."/>
            <person name="Vilgalys R."/>
            <person name="Dunand C."/>
            <person name="Henrissat B."/>
            <person name="Grigoriev I.V."/>
            <person name="Hibbett D."/>
            <person name="Nagy L.G."/>
            <person name="Martin F.M."/>
        </authorList>
    </citation>
    <scope>NUCLEOTIDE SEQUENCE</scope>
    <source>
        <strain evidence="2">UH-Tt-Lm1</strain>
    </source>
</reference>
<proteinExistence type="predicted"/>
<feature type="compositionally biased region" description="Low complexity" evidence="1">
    <location>
        <begin position="105"/>
        <end position="114"/>
    </location>
</feature>
<dbReference type="OrthoDB" id="3296479at2759"/>
<evidence type="ECO:0000256" key="1">
    <source>
        <dbReference type="SAM" id="MobiDB-lite"/>
    </source>
</evidence>
<evidence type="ECO:0000313" key="3">
    <source>
        <dbReference type="Proteomes" id="UP000736335"/>
    </source>
</evidence>
<evidence type="ECO:0008006" key="4">
    <source>
        <dbReference type="Google" id="ProtNLM"/>
    </source>
</evidence>
<dbReference type="Gene3D" id="3.30.160.60">
    <property type="entry name" value="Classic Zinc Finger"/>
    <property type="match status" value="1"/>
</dbReference>